<dbReference type="GO" id="GO:0008270">
    <property type="term" value="F:zinc ion binding"/>
    <property type="evidence" value="ECO:0007669"/>
    <property type="project" value="InterPro"/>
</dbReference>
<dbReference type="PANTHER" id="PTHR31313">
    <property type="entry name" value="TY1 ENHANCER ACTIVATOR"/>
    <property type="match status" value="1"/>
</dbReference>
<dbReference type="GO" id="GO:0005634">
    <property type="term" value="C:nucleus"/>
    <property type="evidence" value="ECO:0007669"/>
    <property type="project" value="UniProtKB-SubCell"/>
</dbReference>
<dbReference type="PROSITE" id="PS50048">
    <property type="entry name" value="ZN2_CY6_FUNGAL_2"/>
    <property type="match status" value="1"/>
</dbReference>
<accession>A0AAN7TGR9</accession>
<feature type="domain" description="Zn(2)-C6 fungal-type" evidence="9">
    <location>
        <begin position="35"/>
        <end position="66"/>
    </location>
</feature>
<name>A0AAN7TGR9_9PEZI</name>
<evidence type="ECO:0000256" key="7">
    <source>
        <dbReference type="ARBA" id="ARBA00023242"/>
    </source>
</evidence>
<comment type="caution">
    <text evidence="10">The sequence shown here is derived from an EMBL/GenBank/DDBJ whole genome shotgun (WGS) entry which is preliminary data.</text>
</comment>
<keyword evidence="7" id="KW-0539">Nucleus</keyword>
<feature type="compositionally biased region" description="Polar residues" evidence="8">
    <location>
        <begin position="591"/>
        <end position="601"/>
    </location>
</feature>
<dbReference type="EMBL" id="JAVRRL010000046">
    <property type="protein sequence ID" value="KAK5110746.1"/>
    <property type="molecule type" value="Genomic_DNA"/>
</dbReference>
<keyword evidence="2" id="KW-0479">Metal-binding</keyword>
<dbReference type="SMART" id="SM00066">
    <property type="entry name" value="GAL4"/>
    <property type="match status" value="1"/>
</dbReference>
<dbReference type="SMART" id="SM00906">
    <property type="entry name" value="Fungal_trans"/>
    <property type="match status" value="1"/>
</dbReference>
<evidence type="ECO:0000256" key="1">
    <source>
        <dbReference type="ARBA" id="ARBA00004123"/>
    </source>
</evidence>
<dbReference type="PROSITE" id="PS00463">
    <property type="entry name" value="ZN2_CY6_FUNGAL_1"/>
    <property type="match status" value="1"/>
</dbReference>
<proteinExistence type="predicted"/>
<dbReference type="Proteomes" id="UP001310890">
    <property type="component" value="Unassembled WGS sequence"/>
</dbReference>
<keyword evidence="3" id="KW-0862">Zinc</keyword>
<feature type="region of interest" description="Disordered" evidence="8">
    <location>
        <begin position="167"/>
        <end position="191"/>
    </location>
</feature>
<dbReference type="InterPro" id="IPR007219">
    <property type="entry name" value="XnlR_reg_dom"/>
</dbReference>
<evidence type="ECO:0000256" key="3">
    <source>
        <dbReference type="ARBA" id="ARBA00022833"/>
    </source>
</evidence>
<dbReference type="CDD" id="cd00067">
    <property type="entry name" value="GAL4"/>
    <property type="match status" value="1"/>
</dbReference>
<evidence type="ECO:0000313" key="10">
    <source>
        <dbReference type="EMBL" id="KAK5110746.1"/>
    </source>
</evidence>
<evidence type="ECO:0000259" key="9">
    <source>
        <dbReference type="PROSITE" id="PS50048"/>
    </source>
</evidence>
<dbReference type="Pfam" id="PF00172">
    <property type="entry name" value="Zn_clus"/>
    <property type="match status" value="1"/>
</dbReference>
<keyword evidence="5" id="KW-0238">DNA-binding</keyword>
<reference evidence="10" key="1">
    <citation type="submission" date="2023-08" db="EMBL/GenBank/DDBJ databases">
        <title>Black Yeasts Isolated from many extreme environments.</title>
        <authorList>
            <person name="Coleine C."/>
            <person name="Stajich J.E."/>
            <person name="Selbmann L."/>
        </authorList>
    </citation>
    <scope>NUCLEOTIDE SEQUENCE</scope>
    <source>
        <strain evidence="10">CCFEE 5401</strain>
    </source>
</reference>
<feature type="region of interest" description="Disordered" evidence="8">
    <location>
        <begin position="584"/>
        <end position="614"/>
    </location>
</feature>
<comment type="subcellular location">
    <subcellularLocation>
        <location evidence="1">Nucleus</location>
    </subcellularLocation>
</comment>
<evidence type="ECO:0000256" key="6">
    <source>
        <dbReference type="ARBA" id="ARBA00023163"/>
    </source>
</evidence>
<dbReference type="InterPro" id="IPR001138">
    <property type="entry name" value="Zn2Cys6_DnaBD"/>
</dbReference>
<evidence type="ECO:0000256" key="5">
    <source>
        <dbReference type="ARBA" id="ARBA00023125"/>
    </source>
</evidence>
<dbReference type="PANTHER" id="PTHR31313:SF4">
    <property type="entry name" value="CONIDIAL DEVELOPMENT PROTEIN FLUFFY"/>
    <property type="match status" value="1"/>
</dbReference>
<gene>
    <name evidence="10" type="ORF">LTR62_005623</name>
</gene>
<dbReference type="GO" id="GO:0006351">
    <property type="term" value="P:DNA-templated transcription"/>
    <property type="evidence" value="ECO:0007669"/>
    <property type="project" value="InterPro"/>
</dbReference>
<dbReference type="InterPro" id="IPR051615">
    <property type="entry name" value="Transcr_Regulatory_Elem"/>
</dbReference>
<keyword evidence="4" id="KW-0805">Transcription regulation</keyword>
<dbReference type="AlphaFoldDB" id="A0AAN7TGR9"/>
<dbReference type="InterPro" id="IPR036864">
    <property type="entry name" value="Zn2-C6_fun-type_DNA-bd_sf"/>
</dbReference>
<dbReference type="GO" id="GO:0003677">
    <property type="term" value="F:DNA binding"/>
    <property type="evidence" value="ECO:0007669"/>
    <property type="project" value="UniProtKB-KW"/>
</dbReference>
<evidence type="ECO:0000313" key="11">
    <source>
        <dbReference type="Proteomes" id="UP001310890"/>
    </source>
</evidence>
<dbReference type="GO" id="GO:0000981">
    <property type="term" value="F:DNA-binding transcription factor activity, RNA polymerase II-specific"/>
    <property type="evidence" value="ECO:0007669"/>
    <property type="project" value="InterPro"/>
</dbReference>
<feature type="region of interest" description="Disordered" evidence="8">
    <location>
        <begin position="1"/>
        <end position="28"/>
    </location>
</feature>
<keyword evidence="6" id="KW-0804">Transcription</keyword>
<dbReference type="Gene3D" id="4.10.240.10">
    <property type="entry name" value="Zn(2)-C6 fungal-type DNA-binding domain"/>
    <property type="match status" value="1"/>
</dbReference>
<evidence type="ECO:0000256" key="4">
    <source>
        <dbReference type="ARBA" id="ARBA00023015"/>
    </source>
</evidence>
<sequence length="725" mass="80188">MAPRPLRPKDDPATSDAGEGSIDSKTNKRRAVSSACIPCRKRKSKCDGAQPSCSTCTAVYRTECQYDADSDHRRKGALKRDIQCLQQQNNALDVIVASLRSLPEDDAIQLLHCLRADSSLDMIAAGLQTNVRLPDSYAPQTLEADFTQHMSQSTTTSMDAVGSLEMSTRPQSYDDEKQSSESPTSDKFPRGWFRQPQDAEFVEHLLNLYLSWVHPFYHFFSRELFLRDMSQGRTNHCSAILVNAVLAMACHYSDRPAARTDPCSPTTAGDQYFAEAKRLLDNSDGKSSLTTVQALGIMAIRECSHGRESGGYMYAGRCLRMALELGLHLSVIGSGMRASGMEARRITFWAVFNLETTCSVSFGRLSLLPRAAADIPKPTMSERVEAATWRPYVEDGISMSTSSEQPARPALFVNCLSRLSELASDMVNTFYAPQERFTSRRLFRPYIKLDLRGANLYPRETCTLCANEISSLMNALRAMYGLRRVCHLICSWIMSSSTIHLLNLPDESAAANLSQGLHDLKTMSVNHQFAGRCIEIIRSLAGKWNIALPEDVAAVSTFRLARQWPSPSSSGFFATAIARKDSTESRAMSGGSISSEKQPQTPFLPPQPEHQNHQPQLELHTQQNMPTFYTDPTAPMDDNQAQHAFWTPFPAQGFPTSFADISMDFTSPIADSAHSLHWSGYGSPPGGAPMGQPQNREMPHAFVNSLMGTTTPGGNAGDTPHWNWH</sequence>
<organism evidence="10 11">
    <name type="scientific">Meristemomyces frigidus</name>
    <dbReference type="NCBI Taxonomy" id="1508187"/>
    <lineage>
        <taxon>Eukaryota</taxon>
        <taxon>Fungi</taxon>
        <taxon>Dikarya</taxon>
        <taxon>Ascomycota</taxon>
        <taxon>Pezizomycotina</taxon>
        <taxon>Dothideomycetes</taxon>
        <taxon>Dothideomycetidae</taxon>
        <taxon>Mycosphaerellales</taxon>
        <taxon>Teratosphaeriaceae</taxon>
        <taxon>Meristemomyces</taxon>
    </lineage>
</organism>
<evidence type="ECO:0000256" key="8">
    <source>
        <dbReference type="SAM" id="MobiDB-lite"/>
    </source>
</evidence>
<dbReference type="Pfam" id="PF04082">
    <property type="entry name" value="Fungal_trans"/>
    <property type="match status" value="1"/>
</dbReference>
<evidence type="ECO:0000256" key="2">
    <source>
        <dbReference type="ARBA" id="ARBA00022723"/>
    </source>
</evidence>
<protein>
    <recommendedName>
        <fullName evidence="9">Zn(2)-C6 fungal-type domain-containing protein</fullName>
    </recommendedName>
</protein>
<dbReference type="CDD" id="cd12148">
    <property type="entry name" value="fungal_TF_MHR"/>
    <property type="match status" value="1"/>
</dbReference>
<dbReference type="SUPFAM" id="SSF57701">
    <property type="entry name" value="Zn2/Cys6 DNA-binding domain"/>
    <property type="match status" value="1"/>
</dbReference>